<dbReference type="SUPFAM" id="SSF53335">
    <property type="entry name" value="S-adenosyl-L-methionine-dependent methyltransferases"/>
    <property type="match status" value="1"/>
</dbReference>
<dbReference type="RefSeq" id="WP_134168368.1">
    <property type="nucleotide sequence ID" value="NZ_SODD01000006.1"/>
</dbReference>
<dbReference type="InterPro" id="IPR010719">
    <property type="entry name" value="MnmM_MeTrfase"/>
</dbReference>
<proteinExistence type="predicted"/>
<dbReference type="PANTHER" id="PTHR35276:SF1">
    <property type="entry name" value="TRNA (MNM(5)S(2)U34)-METHYLTRANSFERASE, CHLOROPLASTIC"/>
    <property type="match status" value="1"/>
</dbReference>
<keyword evidence="1" id="KW-0808">Transferase</keyword>
<dbReference type="PANTHER" id="PTHR35276">
    <property type="entry name" value="S-ADENOSYL-L-METHIONINE-DEPENDENT METHYLTRANSFERASES SUPERFAMILY PROTEIN"/>
    <property type="match status" value="1"/>
</dbReference>
<protein>
    <submittedName>
        <fullName evidence="1">Putative rRNA methylase</fullName>
    </submittedName>
</protein>
<dbReference type="AlphaFoldDB" id="A0A4R8A3F3"/>
<organism evidence="1 2">
    <name type="scientific">Breznakia blatticola</name>
    <dbReference type="NCBI Taxonomy" id="1754012"/>
    <lineage>
        <taxon>Bacteria</taxon>
        <taxon>Bacillati</taxon>
        <taxon>Bacillota</taxon>
        <taxon>Erysipelotrichia</taxon>
        <taxon>Erysipelotrichales</taxon>
        <taxon>Erysipelotrichaceae</taxon>
        <taxon>Breznakia</taxon>
    </lineage>
</organism>
<gene>
    <name evidence="1" type="ORF">EDD63_10650</name>
</gene>
<dbReference type="GO" id="GO:0008168">
    <property type="term" value="F:methyltransferase activity"/>
    <property type="evidence" value="ECO:0007669"/>
    <property type="project" value="UniProtKB-KW"/>
</dbReference>
<name>A0A4R8A3F3_9FIRM</name>
<dbReference type="Pfam" id="PF06962">
    <property type="entry name" value="rRNA_methylase"/>
    <property type="match status" value="1"/>
</dbReference>
<dbReference type="Gene3D" id="3.40.50.150">
    <property type="entry name" value="Vaccinia Virus protein VP39"/>
    <property type="match status" value="1"/>
</dbReference>
<evidence type="ECO:0000313" key="1">
    <source>
        <dbReference type="EMBL" id="TDW25109.1"/>
    </source>
</evidence>
<comment type="caution">
    <text evidence="1">The sequence shown here is derived from an EMBL/GenBank/DDBJ whole genome shotgun (WGS) entry which is preliminary data.</text>
</comment>
<keyword evidence="1" id="KW-0489">Methyltransferase</keyword>
<keyword evidence="2" id="KW-1185">Reference proteome</keyword>
<dbReference type="Proteomes" id="UP000294743">
    <property type="component" value="Unassembled WGS sequence"/>
</dbReference>
<dbReference type="EMBL" id="SODD01000006">
    <property type="protein sequence ID" value="TDW25109.1"/>
    <property type="molecule type" value="Genomic_DNA"/>
</dbReference>
<sequence length="282" mass="31880">MKKIVEVAHKFIAEHQDLDIAVDFTCGNGYDTKFLSECCHQVYAFDIQEGAIAKAKTIAQRSNIEWILDDHANVDQHVGAFDVGVFNLGYLPGGDESITTNADSVITALDKALQIAHKPALIIIVLYPGFEHGKKEAKAIEAYVEKLDSKHYDVSILKLLNRKDAPYIISIDVKGEDEAVPFTIPFHLIIGDTRYSLSKTFVEFNKLDSYDVQKVMYKDLLSVTYVDQKRLSFTLPSNDTVTLDTSMVKKEVLKDIYMCMYLVRKRNGINEELQSEIQLENC</sequence>
<dbReference type="GO" id="GO:0032259">
    <property type="term" value="P:methylation"/>
    <property type="evidence" value="ECO:0007669"/>
    <property type="project" value="UniProtKB-KW"/>
</dbReference>
<evidence type="ECO:0000313" key="2">
    <source>
        <dbReference type="Proteomes" id="UP000294743"/>
    </source>
</evidence>
<dbReference type="CDD" id="cd02440">
    <property type="entry name" value="AdoMet_MTases"/>
    <property type="match status" value="1"/>
</dbReference>
<dbReference type="OrthoDB" id="9792989at2"/>
<accession>A0A4R8A3F3</accession>
<dbReference type="InterPro" id="IPR029063">
    <property type="entry name" value="SAM-dependent_MTases_sf"/>
</dbReference>
<reference evidence="1 2" key="1">
    <citation type="submission" date="2019-03" db="EMBL/GenBank/DDBJ databases">
        <title>Genomic Encyclopedia of Type Strains, Phase IV (KMG-IV): sequencing the most valuable type-strain genomes for metagenomic binning, comparative biology and taxonomic classification.</title>
        <authorList>
            <person name="Goeker M."/>
        </authorList>
    </citation>
    <scope>NUCLEOTIDE SEQUENCE [LARGE SCALE GENOMIC DNA]</scope>
    <source>
        <strain evidence="1 2">DSM 28867</strain>
    </source>
</reference>